<evidence type="ECO:0000256" key="5">
    <source>
        <dbReference type="ARBA" id="ARBA00023163"/>
    </source>
</evidence>
<dbReference type="GO" id="GO:0005634">
    <property type="term" value="C:nucleus"/>
    <property type="evidence" value="ECO:0007669"/>
    <property type="project" value="UniProtKB-SubCell"/>
</dbReference>
<evidence type="ECO:0000313" key="9">
    <source>
        <dbReference type="EMBL" id="MBA0678290.1"/>
    </source>
</evidence>
<feature type="non-terminal residue" evidence="9">
    <location>
        <position position="1"/>
    </location>
</feature>
<reference evidence="9 10" key="1">
    <citation type="journal article" date="2019" name="Genome Biol. Evol.">
        <title>Insights into the evolution of the New World diploid cottons (Gossypium, subgenus Houzingenia) based on genome sequencing.</title>
        <authorList>
            <person name="Grover C.E."/>
            <person name="Arick M.A. 2nd"/>
            <person name="Thrash A."/>
            <person name="Conover J.L."/>
            <person name="Sanders W.S."/>
            <person name="Peterson D.G."/>
            <person name="Frelichowski J.E."/>
            <person name="Scheffler J.A."/>
            <person name="Scheffler B.E."/>
            <person name="Wendel J.F."/>
        </authorList>
    </citation>
    <scope>NUCLEOTIDE SEQUENCE [LARGE SCALE GENOMIC DNA]</scope>
    <source>
        <strain evidence="9">185</strain>
        <tissue evidence="9">Leaf</tissue>
    </source>
</reference>
<evidence type="ECO:0000259" key="8">
    <source>
        <dbReference type="PROSITE" id="PS51032"/>
    </source>
</evidence>
<sequence length="107" mass="11888">MIAIENDETAVTARIRRWLSEPGSSLEQVEAQSQKRKAGRKKFKVTQHPVFKGVCRRKASGWVSEPIKKSRIWLGTCSSPGMEIKAYDAAVMALKGDVASLNFPNLL</sequence>
<dbReference type="SUPFAM" id="SSF54171">
    <property type="entry name" value="DNA-binding domain"/>
    <property type="match status" value="1"/>
</dbReference>
<dbReference type="EMBL" id="JABFAA010000003">
    <property type="protein sequence ID" value="MBA0678290.1"/>
    <property type="molecule type" value="Genomic_DNA"/>
</dbReference>
<dbReference type="GO" id="GO:0003677">
    <property type="term" value="F:DNA binding"/>
    <property type="evidence" value="ECO:0007669"/>
    <property type="project" value="UniProtKB-KW"/>
</dbReference>
<dbReference type="Gene3D" id="3.30.730.10">
    <property type="entry name" value="AP2/ERF domain"/>
    <property type="match status" value="1"/>
</dbReference>
<name>A0A7J8WTS6_GOSAI</name>
<keyword evidence="3" id="KW-0238">DNA-binding</keyword>
<comment type="caution">
    <text evidence="9">The sequence shown here is derived from an EMBL/GenBank/DDBJ whole genome shotgun (WGS) entry which is preliminary data.</text>
</comment>
<dbReference type="InterPro" id="IPR001471">
    <property type="entry name" value="AP2/ERF_dom"/>
</dbReference>
<dbReference type="InterPro" id="IPR036955">
    <property type="entry name" value="AP2/ERF_dom_sf"/>
</dbReference>
<dbReference type="PROSITE" id="PS51032">
    <property type="entry name" value="AP2_ERF"/>
    <property type="match status" value="1"/>
</dbReference>
<accession>A0A7J8WTS6</accession>
<evidence type="ECO:0000256" key="2">
    <source>
        <dbReference type="ARBA" id="ARBA00023015"/>
    </source>
</evidence>
<evidence type="ECO:0000256" key="6">
    <source>
        <dbReference type="ARBA" id="ARBA00023242"/>
    </source>
</evidence>
<keyword evidence="2" id="KW-0805">Transcription regulation</keyword>
<feature type="domain" description="AP2/ERF" evidence="8">
    <location>
        <begin position="50"/>
        <end position="104"/>
    </location>
</feature>
<keyword evidence="4" id="KW-0010">Activator</keyword>
<comment type="similarity">
    <text evidence="7">Belongs to the AP2/ERF transcription factor family. ERF subfamily.</text>
</comment>
<protein>
    <recommendedName>
        <fullName evidence="8">AP2/ERF domain-containing protein</fullName>
    </recommendedName>
</protein>
<evidence type="ECO:0000256" key="7">
    <source>
        <dbReference type="ARBA" id="ARBA00024343"/>
    </source>
</evidence>
<comment type="subcellular location">
    <subcellularLocation>
        <location evidence="1">Nucleus</location>
    </subcellularLocation>
</comment>
<gene>
    <name evidence="9" type="ORF">Goari_019644</name>
</gene>
<dbReference type="PRINTS" id="PR00367">
    <property type="entry name" value="ETHRSPELEMNT"/>
</dbReference>
<dbReference type="CDD" id="cd00018">
    <property type="entry name" value="AP2"/>
    <property type="match status" value="1"/>
</dbReference>
<evidence type="ECO:0000256" key="4">
    <source>
        <dbReference type="ARBA" id="ARBA00023159"/>
    </source>
</evidence>
<dbReference type="InterPro" id="IPR045277">
    <property type="entry name" value="DRE1A-I"/>
</dbReference>
<organism evidence="9 10">
    <name type="scientific">Gossypium aridum</name>
    <name type="common">American cotton</name>
    <name type="synonym">Erioxylum aridum</name>
    <dbReference type="NCBI Taxonomy" id="34290"/>
    <lineage>
        <taxon>Eukaryota</taxon>
        <taxon>Viridiplantae</taxon>
        <taxon>Streptophyta</taxon>
        <taxon>Embryophyta</taxon>
        <taxon>Tracheophyta</taxon>
        <taxon>Spermatophyta</taxon>
        <taxon>Magnoliopsida</taxon>
        <taxon>eudicotyledons</taxon>
        <taxon>Gunneridae</taxon>
        <taxon>Pentapetalae</taxon>
        <taxon>rosids</taxon>
        <taxon>malvids</taxon>
        <taxon>Malvales</taxon>
        <taxon>Malvaceae</taxon>
        <taxon>Malvoideae</taxon>
        <taxon>Gossypium</taxon>
    </lineage>
</organism>
<dbReference type="SMART" id="SM00380">
    <property type="entry name" value="AP2"/>
    <property type="match status" value="1"/>
</dbReference>
<proteinExistence type="inferred from homology"/>
<keyword evidence="6" id="KW-0539">Nucleus</keyword>
<dbReference type="InterPro" id="IPR016177">
    <property type="entry name" value="DNA-bd_dom_sf"/>
</dbReference>
<dbReference type="PANTHER" id="PTHR31839:SF39">
    <property type="entry name" value="CBF3 PROTEIN"/>
    <property type="match status" value="1"/>
</dbReference>
<keyword evidence="10" id="KW-1185">Reference proteome</keyword>
<dbReference type="PANTHER" id="PTHR31839">
    <property type="entry name" value="DEHYDRATION-RESPONSIVE ELEMENT-BINDING PROTEIN 1D"/>
    <property type="match status" value="1"/>
</dbReference>
<dbReference type="GO" id="GO:0003700">
    <property type="term" value="F:DNA-binding transcription factor activity"/>
    <property type="evidence" value="ECO:0007669"/>
    <property type="project" value="InterPro"/>
</dbReference>
<dbReference type="AlphaFoldDB" id="A0A7J8WTS6"/>
<evidence type="ECO:0000256" key="1">
    <source>
        <dbReference type="ARBA" id="ARBA00004123"/>
    </source>
</evidence>
<evidence type="ECO:0000313" key="10">
    <source>
        <dbReference type="Proteomes" id="UP000593577"/>
    </source>
</evidence>
<evidence type="ECO:0000256" key="3">
    <source>
        <dbReference type="ARBA" id="ARBA00023125"/>
    </source>
</evidence>
<dbReference type="Proteomes" id="UP000593577">
    <property type="component" value="Unassembled WGS sequence"/>
</dbReference>
<keyword evidence="5" id="KW-0804">Transcription</keyword>